<evidence type="ECO:0000256" key="1">
    <source>
        <dbReference type="SAM" id="Phobius"/>
    </source>
</evidence>
<reference evidence="3" key="1">
    <citation type="submission" date="2019-07" db="EMBL/GenBank/DDBJ databases">
        <authorList>
            <person name="De-Chao Zhang Q."/>
        </authorList>
    </citation>
    <scope>NUCLEOTIDE SEQUENCE</scope>
    <source>
        <strain evidence="3">TP-CH-4</strain>
    </source>
</reference>
<evidence type="ECO:0000313" key="3">
    <source>
        <dbReference type="EMBL" id="NHF58177.1"/>
    </source>
</evidence>
<keyword evidence="1" id="KW-0812">Transmembrane</keyword>
<feature type="transmembrane region" description="Helical" evidence="1">
    <location>
        <begin position="121"/>
        <end position="138"/>
    </location>
</feature>
<reference evidence="3" key="2">
    <citation type="submission" date="2020-03" db="EMBL/GenBank/DDBJ databases">
        <title>Flavobacteriaceae bacterium strain TP-CH-4, a member of the family Flavobacteriaceae isolated from a deep-sea seamount.</title>
        <authorList>
            <person name="Zhang D.-C."/>
        </authorList>
    </citation>
    <scope>NUCLEOTIDE SEQUENCE</scope>
    <source>
        <strain evidence="3">TP-CH-4</strain>
    </source>
</reference>
<name>A0A967AQL5_9FLAO</name>
<dbReference type="EMBL" id="VIKU02000001">
    <property type="protein sequence ID" value="NHF58177.1"/>
    <property type="molecule type" value="Genomic_DNA"/>
</dbReference>
<organism evidence="3 4">
    <name type="scientific">Pelagihabitans pacificus</name>
    <dbReference type="NCBI Taxonomy" id="2696054"/>
    <lineage>
        <taxon>Bacteria</taxon>
        <taxon>Pseudomonadati</taxon>
        <taxon>Bacteroidota</taxon>
        <taxon>Flavobacteriia</taxon>
        <taxon>Flavobacteriales</taxon>
        <taxon>Flavobacteriaceae</taxon>
        <taxon>Pelagihabitans</taxon>
    </lineage>
</organism>
<dbReference type="Gene3D" id="2.40.50.1020">
    <property type="entry name" value="LytTr DNA-binding domain"/>
    <property type="match status" value="1"/>
</dbReference>
<dbReference type="SMART" id="SM00850">
    <property type="entry name" value="LytTR"/>
    <property type="match status" value="1"/>
</dbReference>
<feature type="transmembrane region" description="Helical" evidence="1">
    <location>
        <begin position="12"/>
        <end position="35"/>
    </location>
</feature>
<dbReference type="AlphaFoldDB" id="A0A967AQL5"/>
<accession>A0A967AQL5</accession>
<feature type="transmembrane region" description="Helical" evidence="1">
    <location>
        <begin position="47"/>
        <end position="66"/>
    </location>
</feature>
<feature type="domain" description="HTH LytTR-type" evidence="2">
    <location>
        <begin position="158"/>
        <end position="252"/>
    </location>
</feature>
<gene>
    <name evidence="3" type="ORF">FK220_002410</name>
</gene>
<protein>
    <submittedName>
        <fullName evidence="3">LytTR family transcriptional regulator</fullName>
    </submittedName>
</protein>
<feature type="transmembrane region" description="Helical" evidence="1">
    <location>
        <begin position="78"/>
        <end position="101"/>
    </location>
</feature>
<dbReference type="GO" id="GO:0003677">
    <property type="term" value="F:DNA binding"/>
    <property type="evidence" value="ECO:0007669"/>
    <property type="project" value="InterPro"/>
</dbReference>
<keyword evidence="1" id="KW-1133">Transmembrane helix</keyword>
<dbReference type="InterPro" id="IPR007492">
    <property type="entry name" value="LytTR_DNA-bd_dom"/>
</dbReference>
<sequence length="254" mass="29509">MMSPLQLNTSYKYHALVAFGISLWLVIFLVVIAPFDAADLSFRIRLQILPFYGVISFLCYMLLVPLQNWIFKKKGKWTIVLEILFVVLYNLIALFGCFAYYQSDVINGDYPFEKFTFEVYYPIFFILLSILIFARWFLNRKVRGLPTGQLIIKGDNKLDVLKICPTDLVCVSSADNYVEVCFLKENRAQRKLLRTTLKNVQAQVPDLVRVHRSHLINPIHFKEWKGTNTIALTQMEVPVSKNYKEAILDVVLRP</sequence>
<proteinExistence type="predicted"/>
<keyword evidence="1" id="KW-0472">Membrane</keyword>
<keyword evidence="4" id="KW-1185">Reference proteome</keyword>
<evidence type="ECO:0000259" key="2">
    <source>
        <dbReference type="SMART" id="SM00850"/>
    </source>
</evidence>
<dbReference type="RefSeq" id="WP_152572680.1">
    <property type="nucleotide sequence ID" value="NZ_VIKU02000001.1"/>
</dbReference>
<comment type="caution">
    <text evidence="3">The sequence shown here is derived from an EMBL/GenBank/DDBJ whole genome shotgun (WGS) entry which is preliminary data.</text>
</comment>
<dbReference type="Pfam" id="PF04397">
    <property type="entry name" value="LytTR"/>
    <property type="match status" value="1"/>
</dbReference>
<evidence type="ECO:0000313" key="4">
    <source>
        <dbReference type="Proteomes" id="UP000707206"/>
    </source>
</evidence>
<dbReference type="Proteomes" id="UP000707206">
    <property type="component" value="Unassembled WGS sequence"/>
</dbReference>